<dbReference type="PANTHER" id="PTHR13992:SF39">
    <property type="entry name" value="SMRTER, ISOFORM G"/>
    <property type="match status" value="1"/>
</dbReference>
<gene>
    <name evidence="4" type="ORF">GOODEAATRI_005117</name>
</gene>
<comment type="caution">
    <text evidence="4">The sequence shown here is derived from an EMBL/GenBank/DDBJ whole genome shotgun (WGS) entry which is preliminary data.</text>
</comment>
<dbReference type="Proteomes" id="UP001476798">
    <property type="component" value="Unassembled WGS sequence"/>
</dbReference>
<feature type="region of interest" description="Disordered" evidence="2">
    <location>
        <begin position="19"/>
        <end position="234"/>
    </location>
</feature>
<feature type="non-terminal residue" evidence="4">
    <location>
        <position position="599"/>
    </location>
</feature>
<feature type="compositionally biased region" description="Polar residues" evidence="2">
    <location>
        <begin position="86"/>
        <end position="96"/>
    </location>
</feature>
<evidence type="ECO:0000259" key="3">
    <source>
        <dbReference type="PROSITE" id="PS51293"/>
    </source>
</evidence>
<feature type="compositionally biased region" description="Basic and acidic residues" evidence="2">
    <location>
        <begin position="97"/>
        <end position="109"/>
    </location>
</feature>
<feature type="region of interest" description="Disordered" evidence="2">
    <location>
        <begin position="491"/>
        <end position="599"/>
    </location>
</feature>
<name>A0ABV0PBP4_9TELE</name>
<evidence type="ECO:0000313" key="4">
    <source>
        <dbReference type="EMBL" id="MEQ2180807.1"/>
    </source>
</evidence>
<reference evidence="4 5" key="1">
    <citation type="submission" date="2021-06" db="EMBL/GenBank/DDBJ databases">
        <authorList>
            <person name="Palmer J.M."/>
        </authorList>
    </citation>
    <scope>NUCLEOTIDE SEQUENCE [LARGE SCALE GENOMIC DNA]</scope>
    <source>
        <strain evidence="4 5">GA_2019</strain>
        <tissue evidence="4">Muscle</tissue>
    </source>
</reference>
<feature type="compositionally biased region" description="Low complexity" evidence="2">
    <location>
        <begin position="305"/>
        <end position="319"/>
    </location>
</feature>
<sequence length="599" mass="65280">MVGSKTVSQCKNFYFNYKKRQKLDEILQQHKMKSEKERKARRRGKASQNEEASAPYPAEEEEIEGSGASCNEEEAPEDGEGGANNSSDTESLPSPHSSEDSKAKEEGTSRPKGSSNPVEREDDKSGMGQAGDEKPPVKQEVESTIKQEIKTETGEPSKEVPQPVPPNDATDKKPPRVEKEEFKTFKSSRKEHVTKSGLHGDSDSSATCSADEVEETDNADKKRMMSPRPSLLNFSHDGVISSLQKPMDLKQLKQRAAAIPPIMPEASVQGTQWSGKAVQPPHALALYQEQITMAHGESSQEVKMQQQQQPSGQLSKQQSYTPQPDREREGLLTSSPRVRPRSPSTSEKDEKSQAFSPHGDAKKQVLGPDDLRTSNLGRPVLSPYSMPPRDMTKISHDQHLLHFNAFQQVGHPSFSGLPQDSVRLAAVRPLSMPDPPPLISSNKPGGSITQGTPVQLHSAAHGVDHTKMPPAAMGLSWMEKKAAGPFPVVKQEQLSPHSSSQADNLSNPGPPHDSSSTRAVQGGSITKGLPGTRIHPESAVSYRGGSITQGTPADVLYRETITRLISEDSSSRSERERDEAPAKGQVLYEGHSGQILTYD</sequence>
<dbReference type="InterPro" id="IPR017884">
    <property type="entry name" value="SANT_dom"/>
</dbReference>
<evidence type="ECO:0000256" key="1">
    <source>
        <dbReference type="ARBA" id="ARBA00010097"/>
    </source>
</evidence>
<feature type="region of interest" description="Disordered" evidence="2">
    <location>
        <begin position="289"/>
        <end position="391"/>
    </location>
</feature>
<feature type="compositionally biased region" description="Basic and acidic residues" evidence="2">
    <location>
        <begin position="118"/>
        <end position="158"/>
    </location>
</feature>
<protein>
    <recommendedName>
        <fullName evidence="3">SANT domain-containing protein</fullName>
    </recommendedName>
</protein>
<dbReference type="PANTHER" id="PTHR13992">
    <property type="entry name" value="NUCLEAR RECEPTOR CO-REPRESSOR RELATED NCOR"/>
    <property type="match status" value="1"/>
</dbReference>
<accession>A0ABV0PBP4</accession>
<comment type="similarity">
    <text evidence="1">Belongs to the N-CoR nuclear receptor corepressors family.</text>
</comment>
<dbReference type="PROSITE" id="PS51293">
    <property type="entry name" value="SANT"/>
    <property type="match status" value="1"/>
</dbReference>
<dbReference type="InterPro" id="IPR051571">
    <property type="entry name" value="N-CoR_corepressor"/>
</dbReference>
<feature type="compositionally biased region" description="Low complexity" evidence="2">
    <location>
        <begin position="333"/>
        <end position="345"/>
    </location>
</feature>
<dbReference type="EMBL" id="JAHRIO010070193">
    <property type="protein sequence ID" value="MEQ2180807.1"/>
    <property type="molecule type" value="Genomic_DNA"/>
</dbReference>
<feature type="compositionally biased region" description="Acidic residues" evidence="2">
    <location>
        <begin position="71"/>
        <end position="80"/>
    </location>
</feature>
<feature type="compositionally biased region" description="Low complexity" evidence="2">
    <location>
        <begin position="46"/>
        <end position="57"/>
    </location>
</feature>
<feature type="compositionally biased region" description="Basic and acidic residues" evidence="2">
    <location>
        <begin position="22"/>
        <end position="38"/>
    </location>
</feature>
<keyword evidence="5" id="KW-1185">Reference proteome</keyword>
<feature type="compositionally biased region" description="Basic and acidic residues" evidence="2">
    <location>
        <begin position="169"/>
        <end position="202"/>
    </location>
</feature>
<organism evidence="4 5">
    <name type="scientific">Goodea atripinnis</name>
    <dbReference type="NCBI Taxonomy" id="208336"/>
    <lineage>
        <taxon>Eukaryota</taxon>
        <taxon>Metazoa</taxon>
        <taxon>Chordata</taxon>
        <taxon>Craniata</taxon>
        <taxon>Vertebrata</taxon>
        <taxon>Euteleostomi</taxon>
        <taxon>Actinopterygii</taxon>
        <taxon>Neopterygii</taxon>
        <taxon>Teleostei</taxon>
        <taxon>Neoteleostei</taxon>
        <taxon>Acanthomorphata</taxon>
        <taxon>Ovalentaria</taxon>
        <taxon>Atherinomorphae</taxon>
        <taxon>Cyprinodontiformes</taxon>
        <taxon>Goodeidae</taxon>
        <taxon>Goodea</taxon>
    </lineage>
</organism>
<evidence type="ECO:0000256" key="2">
    <source>
        <dbReference type="SAM" id="MobiDB-lite"/>
    </source>
</evidence>
<feature type="domain" description="SANT" evidence="3">
    <location>
        <begin position="1"/>
        <end position="22"/>
    </location>
</feature>
<evidence type="ECO:0000313" key="5">
    <source>
        <dbReference type="Proteomes" id="UP001476798"/>
    </source>
</evidence>
<feature type="compositionally biased region" description="Polar residues" evidence="2">
    <location>
        <begin position="492"/>
        <end position="519"/>
    </location>
</feature>
<feature type="compositionally biased region" description="Basic and acidic residues" evidence="2">
    <location>
        <begin position="556"/>
        <end position="581"/>
    </location>
</feature>
<proteinExistence type="inferred from homology"/>
<dbReference type="Gene3D" id="1.10.10.60">
    <property type="entry name" value="Homeodomain-like"/>
    <property type="match status" value="1"/>
</dbReference>